<dbReference type="AlphaFoldDB" id="A0A9W9TKM3"/>
<gene>
    <name evidence="2" type="ORF">N7468_007491</name>
</gene>
<reference evidence="2" key="2">
    <citation type="journal article" date="2023" name="IMA Fungus">
        <title>Comparative genomic study of the Penicillium genus elucidates a diverse pangenome and 15 lateral gene transfer events.</title>
        <authorList>
            <person name="Petersen C."/>
            <person name="Sorensen T."/>
            <person name="Nielsen M.R."/>
            <person name="Sondergaard T.E."/>
            <person name="Sorensen J.L."/>
            <person name="Fitzpatrick D.A."/>
            <person name="Frisvad J.C."/>
            <person name="Nielsen K.L."/>
        </authorList>
    </citation>
    <scope>NUCLEOTIDE SEQUENCE</scope>
    <source>
        <strain evidence="2">IBT 19713</strain>
    </source>
</reference>
<dbReference type="EMBL" id="JAPQKS010000005">
    <property type="protein sequence ID" value="KAJ5226266.1"/>
    <property type="molecule type" value="Genomic_DNA"/>
</dbReference>
<reference evidence="2" key="1">
    <citation type="submission" date="2022-11" db="EMBL/GenBank/DDBJ databases">
        <authorList>
            <person name="Petersen C."/>
        </authorList>
    </citation>
    <scope>NUCLEOTIDE SEQUENCE</scope>
    <source>
        <strain evidence="2">IBT 19713</strain>
    </source>
</reference>
<dbReference type="GeneID" id="83204090"/>
<dbReference type="OrthoDB" id="4482902at2759"/>
<feature type="chain" id="PRO_5040824671" evidence="1">
    <location>
        <begin position="19"/>
        <end position="152"/>
    </location>
</feature>
<dbReference type="RefSeq" id="XP_058329677.1">
    <property type="nucleotide sequence ID" value="XM_058476787.1"/>
</dbReference>
<sequence>MKTAEFIPLLLVAGSAVAAPSSKVSEAVTISGLSADQTNTTGWIEFILDDPNYQDVTGANIQWSIPGQPLADSRTEDGNYYVEFPGGVNDIGVFDLVITRVKGPEQISYTLNDNKNGGAPGSKWECITSVGSVTTEKCYYHGNITVVPSTSF</sequence>
<keyword evidence="1" id="KW-0732">Signal</keyword>
<accession>A0A9W9TKM3</accession>
<proteinExistence type="predicted"/>
<evidence type="ECO:0000313" key="3">
    <source>
        <dbReference type="Proteomes" id="UP001150941"/>
    </source>
</evidence>
<name>A0A9W9TKM3_9EURO</name>
<evidence type="ECO:0000313" key="2">
    <source>
        <dbReference type="EMBL" id="KAJ5226266.1"/>
    </source>
</evidence>
<protein>
    <submittedName>
        <fullName evidence="2">Uncharacterized protein</fullName>
    </submittedName>
</protein>
<keyword evidence="3" id="KW-1185">Reference proteome</keyword>
<dbReference type="Proteomes" id="UP001150941">
    <property type="component" value="Unassembled WGS sequence"/>
</dbReference>
<organism evidence="2 3">
    <name type="scientific">Penicillium chermesinum</name>
    <dbReference type="NCBI Taxonomy" id="63820"/>
    <lineage>
        <taxon>Eukaryota</taxon>
        <taxon>Fungi</taxon>
        <taxon>Dikarya</taxon>
        <taxon>Ascomycota</taxon>
        <taxon>Pezizomycotina</taxon>
        <taxon>Eurotiomycetes</taxon>
        <taxon>Eurotiomycetidae</taxon>
        <taxon>Eurotiales</taxon>
        <taxon>Aspergillaceae</taxon>
        <taxon>Penicillium</taxon>
    </lineage>
</organism>
<feature type="signal peptide" evidence="1">
    <location>
        <begin position="1"/>
        <end position="18"/>
    </location>
</feature>
<comment type="caution">
    <text evidence="2">The sequence shown here is derived from an EMBL/GenBank/DDBJ whole genome shotgun (WGS) entry which is preliminary data.</text>
</comment>
<evidence type="ECO:0000256" key="1">
    <source>
        <dbReference type="SAM" id="SignalP"/>
    </source>
</evidence>